<organism evidence="2">
    <name type="scientific">Klebsiella pneumoniae</name>
    <dbReference type="NCBI Taxonomy" id="573"/>
    <lineage>
        <taxon>Bacteria</taxon>
        <taxon>Pseudomonadati</taxon>
        <taxon>Pseudomonadota</taxon>
        <taxon>Gammaproteobacteria</taxon>
        <taxon>Enterobacterales</taxon>
        <taxon>Enterobacteriaceae</taxon>
        <taxon>Klebsiella/Raoultella group</taxon>
        <taxon>Klebsiella</taxon>
        <taxon>Klebsiella pneumoniae complex</taxon>
    </lineage>
</organism>
<keyword evidence="2" id="KW-0808">Transferase</keyword>
<protein>
    <submittedName>
        <fullName evidence="2">Glycosyltransferase</fullName>
    </submittedName>
</protein>
<reference evidence="2" key="1">
    <citation type="submission" date="2016-02" db="EMBL/GenBank/DDBJ databases">
        <authorList>
            <person name="Wen L."/>
            <person name="He K."/>
            <person name="Yang H."/>
        </authorList>
    </citation>
    <scope>NUCLEOTIDE SEQUENCE</scope>
    <source>
        <strain evidence="2">QMP</strain>
    </source>
</reference>
<evidence type="ECO:0000313" key="2">
    <source>
        <dbReference type="EMBL" id="CZQ25118.1"/>
    </source>
</evidence>
<reference evidence="2" key="2">
    <citation type="submission" date="2016-06" db="EMBL/GenBank/DDBJ databases">
        <title>Towards a vaccine: An investigation of Klebsiella pneumoniae surface antigens.</title>
        <authorList>
            <person name="Follador R."/>
            <person name="Heinz E."/>
            <person name="Wyres K.L."/>
            <person name="Ellington M.J."/>
            <person name="Kowarik M."/>
            <person name="Holt K.E."/>
            <person name="Thomson N.R."/>
        </authorList>
    </citation>
    <scope>NUCLEOTIDE SEQUENCE</scope>
    <source>
        <strain evidence="2">QMP</strain>
    </source>
</reference>
<dbReference type="RefSeq" id="WP_100291949.1">
    <property type="nucleotide sequence ID" value="NZ_JAIEZE010000002.1"/>
</dbReference>
<name>A0A193SEW3_KLEPN</name>
<proteinExistence type="predicted"/>
<accession>A0A193SEW3</accession>
<evidence type="ECO:0000256" key="1">
    <source>
        <dbReference type="SAM" id="Phobius"/>
    </source>
</evidence>
<feature type="transmembrane region" description="Helical" evidence="1">
    <location>
        <begin position="254"/>
        <end position="272"/>
    </location>
</feature>
<dbReference type="GO" id="GO:0016740">
    <property type="term" value="F:transferase activity"/>
    <property type="evidence" value="ECO:0007669"/>
    <property type="project" value="UniProtKB-KW"/>
</dbReference>
<keyword evidence="1" id="KW-1133">Transmembrane helix</keyword>
<dbReference type="AlphaFoldDB" id="A0A193SEW3"/>
<keyword evidence="1" id="KW-0472">Membrane</keyword>
<dbReference type="EMBL" id="LT174589">
    <property type="protein sequence ID" value="CZQ25118.1"/>
    <property type="molecule type" value="Genomic_DNA"/>
</dbReference>
<keyword evidence="1" id="KW-0812">Transmembrane</keyword>
<gene>
    <name evidence="2" type="primary">wcqM</name>
</gene>
<dbReference type="SUPFAM" id="SSF53448">
    <property type="entry name" value="Nucleotide-diphospho-sugar transferases"/>
    <property type="match status" value="1"/>
</dbReference>
<dbReference type="InterPro" id="IPR029044">
    <property type="entry name" value="Nucleotide-diphossugar_trans"/>
</dbReference>
<sequence>MKHQVIDVLVIIYDKKLEDSKTLQTLTNNTFLDFNLTIVNNGPNLIKDDEPFFIDISRRVRGTKLINRVENAPLSKLYNEFILNNKNSDYYIIFDDDSDVSPDFMHIVSLQEADILLPRIYSVDDNQYYYPIQDGIVINESTKVDPGTIMSISSGLVLKKKLVDYFNIIYNGEIFDERFALYGIDTSFFLRLHKLSNRNKIHAACISTIKHSLSRVSSVKSEFRTLERLYDAAITARHYPHFLTKRKFAHIISYYIYKLQFKYVFVLLLYFIKGKHPRVQ</sequence>